<keyword evidence="11 20" id="KW-0547">Nucleotide-binding</keyword>
<keyword evidence="5" id="KW-0597">Phosphoprotein</keyword>
<keyword evidence="3" id="KW-1003">Cell membrane</keyword>
<evidence type="ECO:0000256" key="5">
    <source>
        <dbReference type="ARBA" id="ARBA00022553"/>
    </source>
</evidence>
<dbReference type="AlphaFoldDB" id="A0AAW1VTM3"/>
<dbReference type="EMBL" id="JBEDUW010000007">
    <property type="protein sequence ID" value="KAK9910407.1"/>
    <property type="molecule type" value="Genomic_DNA"/>
</dbReference>
<dbReference type="SMART" id="SM00220">
    <property type="entry name" value="S_TKc"/>
    <property type="match status" value="1"/>
</dbReference>
<dbReference type="PANTHER" id="PTHR48055:SF55">
    <property type="entry name" value="PROTEIN KINASE DOMAIN-CONTAINING PROTEIN"/>
    <property type="match status" value="1"/>
</dbReference>
<keyword evidence="7" id="KW-0808">Transferase</keyword>
<dbReference type="InterPro" id="IPR008271">
    <property type="entry name" value="Ser/Thr_kinase_AS"/>
</dbReference>
<dbReference type="InterPro" id="IPR001245">
    <property type="entry name" value="Ser-Thr/Tyr_kinase_cat_dom"/>
</dbReference>
<evidence type="ECO:0000256" key="15">
    <source>
        <dbReference type="ARBA" id="ARBA00023136"/>
    </source>
</evidence>
<comment type="caution">
    <text evidence="23">The sequence shown here is derived from an EMBL/GenBank/DDBJ whole genome shotgun (WGS) entry which is preliminary data.</text>
</comment>
<evidence type="ECO:0000256" key="12">
    <source>
        <dbReference type="ARBA" id="ARBA00022777"/>
    </source>
</evidence>
<evidence type="ECO:0000313" key="24">
    <source>
        <dbReference type="Proteomes" id="UP001457282"/>
    </source>
</evidence>
<gene>
    <name evidence="23" type="ORF">M0R45_034372</name>
</gene>
<dbReference type="Proteomes" id="UP001457282">
    <property type="component" value="Unassembled WGS sequence"/>
</dbReference>
<evidence type="ECO:0000313" key="23">
    <source>
        <dbReference type="EMBL" id="KAK9910407.1"/>
    </source>
</evidence>
<dbReference type="Pfam" id="PF07714">
    <property type="entry name" value="PK_Tyr_Ser-Thr"/>
    <property type="match status" value="1"/>
</dbReference>
<evidence type="ECO:0000256" key="11">
    <source>
        <dbReference type="ARBA" id="ARBA00022741"/>
    </source>
</evidence>
<evidence type="ECO:0000256" key="17">
    <source>
        <dbReference type="ARBA" id="ARBA00023180"/>
    </source>
</evidence>
<evidence type="ECO:0000256" key="18">
    <source>
        <dbReference type="ARBA" id="ARBA00047899"/>
    </source>
</evidence>
<dbReference type="GO" id="GO:0005886">
    <property type="term" value="C:plasma membrane"/>
    <property type="evidence" value="ECO:0007669"/>
    <property type="project" value="UniProtKB-SubCell"/>
</dbReference>
<evidence type="ECO:0000256" key="7">
    <source>
        <dbReference type="ARBA" id="ARBA00022679"/>
    </source>
</evidence>
<comment type="subcellular location">
    <subcellularLocation>
        <location evidence="1">Cell membrane</location>
        <topology evidence="1">Single-pass membrane protein</topology>
    </subcellularLocation>
</comment>
<protein>
    <recommendedName>
        <fullName evidence="2">non-specific serine/threonine protein kinase</fullName>
        <ecNumber evidence="2">2.7.11.1</ecNumber>
    </recommendedName>
</protein>
<dbReference type="InterPro" id="IPR011009">
    <property type="entry name" value="Kinase-like_dom_sf"/>
</dbReference>
<evidence type="ECO:0000256" key="16">
    <source>
        <dbReference type="ARBA" id="ARBA00023170"/>
    </source>
</evidence>
<keyword evidence="13 20" id="KW-0067">ATP-binding</keyword>
<evidence type="ECO:0000256" key="10">
    <source>
        <dbReference type="ARBA" id="ARBA00022737"/>
    </source>
</evidence>
<evidence type="ECO:0000256" key="1">
    <source>
        <dbReference type="ARBA" id="ARBA00004162"/>
    </source>
</evidence>
<comment type="catalytic activity">
    <reaction evidence="19">
        <text>L-seryl-[protein] + ATP = O-phospho-L-seryl-[protein] + ADP + H(+)</text>
        <dbReference type="Rhea" id="RHEA:17989"/>
        <dbReference type="Rhea" id="RHEA-COMP:9863"/>
        <dbReference type="Rhea" id="RHEA-COMP:11604"/>
        <dbReference type="ChEBI" id="CHEBI:15378"/>
        <dbReference type="ChEBI" id="CHEBI:29999"/>
        <dbReference type="ChEBI" id="CHEBI:30616"/>
        <dbReference type="ChEBI" id="CHEBI:83421"/>
        <dbReference type="ChEBI" id="CHEBI:456216"/>
        <dbReference type="EC" id="2.7.11.1"/>
    </reaction>
</comment>
<evidence type="ECO:0000256" key="3">
    <source>
        <dbReference type="ARBA" id="ARBA00022475"/>
    </source>
</evidence>
<keyword evidence="4 21" id="KW-0723">Serine/threonine-protein kinase</keyword>
<evidence type="ECO:0000256" key="19">
    <source>
        <dbReference type="ARBA" id="ARBA00048679"/>
    </source>
</evidence>
<organism evidence="23 24">
    <name type="scientific">Rubus argutus</name>
    <name type="common">Southern blackberry</name>
    <dbReference type="NCBI Taxonomy" id="59490"/>
    <lineage>
        <taxon>Eukaryota</taxon>
        <taxon>Viridiplantae</taxon>
        <taxon>Streptophyta</taxon>
        <taxon>Embryophyta</taxon>
        <taxon>Tracheophyta</taxon>
        <taxon>Spermatophyta</taxon>
        <taxon>Magnoliopsida</taxon>
        <taxon>eudicotyledons</taxon>
        <taxon>Gunneridae</taxon>
        <taxon>Pentapetalae</taxon>
        <taxon>rosids</taxon>
        <taxon>fabids</taxon>
        <taxon>Rosales</taxon>
        <taxon>Rosaceae</taxon>
        <taxon>Rosoideae</taxon>
        <taxon>Rosoideae incertae sedis</taxon>
        <taxon>Rubus</taxon>
    </lineage>
</organism>
<keyword evidence="12" id="KW-0418">Kinase</keyword>
<dbReference type="Gene3D" id="1.10.510.10">
    <property type="entry name" value="Transferase(Phosphotransferase) domain 1"/>
    <property type="match status" value="1"/>
</dbReference>
<keyword evidence="8" id="KW-0812">Transmembrane</keyword>
<sequence length="329" mass="35981">MSQVSYATLLKATEGFSSANLIGAGGFGSVYKGVLDDDRVVVAVKVFNMLHRGASESFIAECEALRNIRHRNLVKILTACSSIDFSGNDFKALVYEFMDNGSLEEWLHPSTGNEEVIKAPKILSLVQRLDIAIDVACALDYLHNLCETPIVHCDLKPSNVLLDKELTGHVSDFGLAKFLSKPTDNVSENQSSSIGIRGSVGYAAPEYGMGSEVSTNGDVYSFGILLFEMFTGKRPTDYMFSDRLNLHNFVKTVLLEGVAEIADSLVIQEDITNVDDAPNRSNVRAQKMEECLTLIFEIGIACSAESPTNRKDIKNALSELHSIRKSLLG</sequence>
<evidence type="ECO:0000256" key="21">
    <source>
        <dbReference type="RuleBase" id="RU000304"/>
    </source>
</evidence>
<evidence type="ECO:0000256" key="14">
    <source>
        <dbReference type="ARBA" id="ARBA00022989"/>
    </source>
</evidence>
<evidence type="ECO:0000256" key="20">
    <source>
        <dbReference type="PROSITE-ProRule" id="PRU10141"/>
    </source>
</evidence>
<evidence type="ECO:0000259" key="22">
    <source>
        <dbReference type="PROSITE" id="PS50011"/>
    </source>
</evidence>
<feature type="binding site" evidence="20">
    <location>
        <position position="45"/>
    </location>
    <ligand>
        <name>ATP</name>
        <dbReference type="ChEBI" id="CHEBI:30616"/>
    </ligand>
</feature>
<dbReference type="PANTHER" id="PTHR48055">
    <property type="entry name" value="LEUCINE-RICH REPEAT RECEPTOR PROTEIN KINASE EMS1"/>
    <property type="match status" value="1"/>
</dbReference>
<evidence type="ECO:0000256" key="4">
    <source>
        <dbReference type="ARBA" id="ARBA00022527"/>
    </source>
</evidence>
<dbReference type="FunFam" id="1.10.510.10:FF:000358">
    <property type="entry name" value="Putative leucine-rich repeat receptor-like serine/threonine-protein kinase"/>
    <property type="match status" value="1"/>
</dbReference>
<evidence type="ECO:0000256" key="13">
    <source>
        <dbReference type="ARBA" id="ARBA00022840"/>
    </source>
</evidence>
<comment type="catalytic activity">
    <reaction evidence="18">
        <text>L-threonyl-[protein] + ATP = O-phospho-L-threonyl-[protein] + ADP + H(+)</text>
        <dbReference type="Rhea" id="RHEA:46608"/>
        <dbReference type="Rhea" id="RHEA-COMP:11060"/>
        <dbReference type="Rhea" id="RHEA-COMP:11605"/>
        <dbReference type="ChEBI" id="CHEBI:15378"/>
        <dbReference type="ChEBI" id="CHEBI:30013"/>
        <dbReference type="ChEBI" id="CHEBI:30616"/>
        <dbReference type="ChEBI" id="CHEBI:61977"/>
        <dbReference type="ChEBI" id="CHEBI:456216"/>
        <dbReference type="EC" id="2.7.11.1"/>
    </reaction>
</comment>
<evidence type="ECO:0000256" key="2">
    <source>
        <dbReference type="ARBA" id="ARBA00012513"/>
    </source>
</evidence>
<accession>A0AAW1VTM3</accession>
<dbReference type="Gene3D" id="3.30.200.20">
    <property type="entry name" value="Phosphorylase Kinase, domain 1"/>
    <property type="match status" value="1"/>
</dbReference>
<name>A0AAW1VTM3_RUBAR</name>
<dbReference type="InterPro" id="IPR000719">
    <property type="entry name" value="Prot_kinase_dom"/>
</dbReference>
<keyword evidence="16" id="KW-0675">Receptor</keyword>
<dbReference type="EC" id="2.7.11.1" evidence="2"/>
<comment type="similarity">
    <text evidence="21">Belongs to the protein kinase superfamily.</text>
</comment>
<evidence type="ECO:0000256" key="9">
    <source>
        <dbReference type="ARBA" id="ARBA00022729"/>
    </source>
</evidence>
<dbReference type="InterPro" id="IPR051564">
    <property type="entry name" value="LRR_receptor-like_kinase"/>
</dbReference>
<dbReference type="GO" id="GO:0004674">
    <property type="term" value="F:protein serine/threonine kinase activity"/>
    <property type="evidence" value="ECO:0007669"/>
    <property type="project" value="UniProtKB-KW"/>
</dbReference>
<keyword evidence="9" id="KW-0732">Signal</keyword>
<keyword evidence="24" id="KW-1185">Reference proteome</keyword>
<keyword evidence="15" id="KW-0472">Membrane</keyword>
<dbReference type="SUPFAM" id="SSF56112">
    <property type="entry name" value="Protein kinase-like (PK-like)"/>
    <property type="match status" value="1"/>
</dbReference>
<proteinExistence type="inferred from homology"/>
<keyword evidence="17" id="KW-0325">Glycoprotein</keyword>
<keyword evidence="10" id="KW-0677">Repeat</keyword>
<feature type="domain" description="Protein kinase" evidence="22">
    <location>
        <begin position="16"/>
        <end position="324"/>
    </location>
</feature>
<dbReference type="PROSITE" id="PS00108">
    <property type="entry name" value="PROTEIN_KINASE_ST"/>
    <property type="match status" value="1"/>
</dbReference>
<dbReference type="PROSITE" id="PS00107">
    <property type="entry name" value="PROTEIN_KINASE_ATP"/>
    <property type="match status" value="1"/>
</dbReference>
<dbReference type="FunFam" id="3.30.200.20:FF:000432">
    <property type="entry name" value="LRR receptor-like serine/threonine-protein kinase EFR"/>
    <property type="match status" value="1"/>
</dbReference>
<evidence type="ECO:0000256" key="8">
    <source>
        <dbReference type="ARBA" id="ARBA00022692"/>
    </source>
</evidence>
<keyword evidence="6" id="KW-0433">Leucine-rich repeat</keyword>
<evidence type="ECO:0000256" key="6">
    <source>
        <dbReference type="ARBA" id="ARBA00022614"/>
    </source>
</evidence>
<keyword evidence="14" id="KW-1133">Transmembrane helix</keyword>
<dbReference type="PROSITE" id="PS50011">
    <property type="entry name" value="PROTEIN_KINASE_DOM"/>
    <property type="match status" value="1"/>
</dbReference>
<dbReference type="InterPro" id="IPR017441">
    <property type="entry name" value="Protein_kinase_ATP_BS"/>
</dbReference>
<reference evidence="23 24" key="1">
    <citation type="journal article" date="2023" name="G3 (Bethesda)">
        <title>A chromosome-length genome assembly and annotation of blackberry (Rubus argutus, cv. 'Hillquist').</title>
        <authorList>
            <person name="Bruna T."/>
            <person name="Aryal R."/>
            <person name="Dudchenko O."/>
            <person name="Sargent D.J."/>
            <person name="Mead D."/>
            <person name="Buti M."/>
            <person name="Cavallini A."/>
            <person name="Hytonen T."/>
            <person name="Andres J."/>
            <person name="Pham M."/>
            <person name="Weisz D."/>
            <person name="Mascagni F."/>
            <person name="Usai G."/>
            <person name="Natali L."/>
            <person name="Bassil N."/>
            <person name="Fernandez G.E."/>
            <person name="Lomsadze A."/>
            <person name="Armour M."/>
            <person name="Olukolu B."/>
            <person name="Poorten T."/>
            <person name="Britton C."/>
            <person name="Davik J."/>
            <person name="Ashrafi H."/>
            <person name="Aiden E.L."/>
            <person name="Borodovsky M."/>
            <person name="Worthington M."/>
        </authorList>
    </citation>
    <scope>NUCLEOTIDE SEQUENCE [LARGE SCALE GENOMIC DNA]</scope>
    <source>
        <strain evidence="23">PI 553951</strain>
    </source>
</reference>
<dbReference type="GO" id="GO:0005524">
    <property type="term" value="F:ATP binding"/>
    <property type="evidence" value="ECO:0007669"/>
    <property type="project" value="UniProtKB-UniRule"/>
</dbReference>